<protein>
    <submittedName>
        <fullName evidence="1">Uncharacterized protein</fullName>
    </submittedName>
</protein>
<dbReference type="Proteomes" id="UP001190700">
    <property type="component" value="Unassembled WGS sequence"/>
</dbReference>
<reference evidence="1 2" key="1">
    <citation type="journal article" date="2015" name="Genome Biol. Evol.">
        <title>Comparative Genomics of a Bacterivorous Green Alga Reveals Evolutionary Causalities and Consequences of Phago-Mixotrophic Mode of Nutrition.</title>
        <authorList>
            <person name="Burns J.A."/>
            <person name="Paasch A."/>
            <person name="Narechania A."/>
            <person name="Kim E."/>
        </authorList>
    </citation>
    <scope>NUCLEOTIDE SEQUENCE [LARGE SCALE GENOMIC DNA]</scope>
    <source>
        <strain evidence="1 2">PLY_AMNH</strain>
    </source>
</reference>
<proteinExistence type="predicted"/>
<comment type="caution">
    <text evidence="1">The sequence shown here is derived from an EMBL/GenBank/DDBJ whole genome shotgun (WGS) entry which is preliminary data.</text>
</comment>
<organism evidence="1 2">
    <name type="scientific">Cymbomonas tetramitiformis</name>
    <dbReference type="NCBI Taxonomy" id="36881"/>
    <lineage>
        <taxon>Eukaryota</taxon>
        <taxon>Viridiplantae</taxon>
        <taxon>Chlorophyta</taxon>
        <taxon>Pyramimonadophyceae</taxon>
        <taxon>Pyramimonadales</taxon>
        <taxon>Pyramimonadaceae</taxon>
        <taxon>Cymbomonas</taxon>
    </lineage>
</organism>
<name>A0AAE0GDD5_9CHLO</name>
<sequence>MSCKLEDFCVATFLDPWYKKLEFKNLARWESGTLTKDTVLEWARAAYDADWKPKAVAAPIQVVGSVAAASKPKKMLISFMSDSEDDDDDVVAPSDTHATQATGEDVYEFSLYSALKPCKKCEDPLERFLRHDYAPPFPFHRLAPMSPTTRSFADTYAFSTLDGARSTFLRTWRLFIRAGVTSLATRGARRALMKDSDVDRSVVTREVQG</sequence>
<evidence type="ECO:0000313" key="2">
    <source>
        <dbReference type="Proteomes" id="UP001190700"/>
    </source>
</evidence>
<dbReference type="EMBL" id="LGRX02007235">
    <property type="protein sequence ID" value="KAK3275421.1"/>
    <property type="molecule type" value="Genomic_DNA"/>
</dbReference>
<dbReference type="AlphaFoldDB" id="A0AAE0GDD5"/>
<keyword evidence="2" id="KW-1185">Reference proteome</keyword>
<gene>
    <name evidence="1" type="ORF">CYMTET_16446</name>
</gene>
<evidence type="ECO:0000313" key="1">
    <source>
        <dbReference type="EMBL" id="KAK3275421.1"/>
    </source>
</evidence>
<accession>A0AAE0GDD5</accession>